<dbReference type="PROSITE" id="PS00463">
    <property type="entry name" value="ZN2_CY6_FUNGAL_1"/>
    <property type="match status" value="1"/>
</dbReference>
<dbReference type="Pfam" id="PF00172">
    <property type="entry name" value="Zn_clus"/>
    <property type="match status" value="1"/>
</dbReference>
<keyword evidence="2" id="KW-0238">DNA-binding</keyword>
<dbReference type="GO" id="GO:0003677">
    <property type="term" value="F:DNA binding"/>
    <property type="evidence" value="ECO:0007669"/>
    <property type="project" value="UniProtKB-KW"/>
</dbReference>
<dbReference type="OrthoDB" id="4161589at2759"/>
<dbReference type="InterPro" id="IPR021833">
    <property type="entry name" value="DUF3425"/>
</dbReference>
<evidence type="ECO:0000256" key="4">
    <source>
        <dbReference type="ARBA" id="ARBA00023242"/>
    </source>
</evidence>
<evidence type="ECO:0000313" key="8">
    <source>
        <dbReference type="Proteomes" id="UP000053599"/>
    </source>
</evidence>
<dbReference type="Gene3D" id="4.10.240.10">
    <property type="entry name" value="Zn(2)-C6 fungal-type DNA-binding domain"/>
    <property type="match status" value="1"/>
</dbReference>
<keyword evidence="3" id="KW-0804">Transcription</keyword>
<feature type="compositionally biased region" description="Polar residues" evidence="5">
    <location>
        <begin position="178"/>
        <end position="188"/>
    </location>
</feature>
<feature type="compositionally biased region" description="Basic and acidic residues" evidence="5">
    <location>
        <begin position="131"/>
        <end position="147"/>
    </location>
</feature>
<evidence type="ECO:0000256" key="3">
    <source>
        <dbReference type="ARBA" id="ARBA00023163"/>
    </source>
</evidence>
<dbReference type="EMBL" id="KN846952">
    <property type="protein sequence ID" value="KIV82460.1"/>
    <property type="molecule type" value="Genomic_DNA"/>
</dbReference>
<keyword evidence="4" id="KW-0539">Nucleus</keyword>
<protein>
    <recommendedName>
        <fullName evidence="6">Zn(2)-C6 fungal-type domain-containing protein</fullName>
    </recommendedName>
</protein>
<dbReference type="GO" id="GO:0008270">
    <property type="term" value="F:zinc ion binding"/>
    <property type="evidence" value="ECO:0007669"/>
    <property type="project" value="InterPro"/>
</dbReference>
<dbReference type="SMART" id="SM00066">
    <property type="entry name" value="GAL4"/>
    <property type="match status" value="1"/>
</dbReference>
<evidence type="ECO:0000256" key="5">
    <source>
        <dbReference type="SAM" id="MobiDB-lite"/>
    </source>
</evidence>
<feature type="region of interest" description="Disordered" evidence="5">
    <location>
        <begin position="101"/>
        <end position="200"/>
    </location>
</feature>
<dbReference type="Proteomes" id="UP000053599">
    <property type="component" value="Unassembled WGS sequence"/>
</dbReference>
<dbReference type="CDD" id="cd00067">
    <property type="entry name" value="GAL4"/>
    <property type="match status" value="1"/>
</dbReference>
<evidence type="ECO:0000259" key="6">
    <source>
        <dbReference type="PROSITE" id="PS50048"/>
    </source>
</evidence>
<dbReference type="GO" id="GO:0000981">
    <property type="term" value="F:DNA-binding transcription factor activity, RNA polymerase II-specific"/>
    <property type="evidence" value="ECO:0007669"/>
    <property type="project" value="InterPro"/>
</dbReference>
<sequence>MSTPNSGLTRQHIGIACLNCKARKSKCSGGHPCRACGRSNIECVYDETLDKRRKVHWERAQTESALQKDLIQCLLEHIQSGSDAGRQELKEDKRFQTLAQTLGIPNSNNFEDSLSPEVPESWPFPRARKSSRSDDRDDVTQGEELTKRRAIPLSQGDHTQGPRAEQLKTADGRPGSIDGQSQGRTSSEPGVPEFPHFDPRDQYRIFCPKNHRAPEYKSITVFGQSPWEIAQRGFESSRQHQQKNYLRIPEYYVVPSLFEEDRCPLAAVYTDFRDLGRRQLAEGTPLEDVLGSPEVELSVFFHGRRPEDPHTPNTWACEYMRLLKDFDIYLALASIYTYSRFMRWTIAPSEETYSLLPDPMRPTALQRLVQHHPGIDLPIFPEMRDGLIHDMRDYIVAMQTLGCSVNWDYGLEAAIDIDQESGSMTVSEMFQDHICNLANWSVSQRFADVFPELRGYYRILEQETIPMSVVDVEAFLTIHGKGDPMSVSSSC</sequence>
<dbReference type="STRING" id="1016849.A0A0D1W157"/>
<proteinExistence type="predicted"/>
<feature type="compositionally biased region" description="Polar residues" evidence="5">
    <location>
        <begin position="101"/>
        <end position="112"/>
    </location>
</feature>
<keyword evidence="1" id="KW-0805">Transcription regulation</keyword>
<accession>A0A0D1W157</accession>
<dbReference type="PANTHER" id="PTHR37012:SF2">
    <property type="entry name" value="BZIP DOMAIN-CONTAINING PROTEIN-RELATED"/>
    <property type="match status" value="1"/>
</dbReference>
<gene>
    <name evidence="7" type="ORF">PV11_04573</name>
</gene>
<feature type="domain" description="Zn(2)-C6 fungal-type" evidence="6">
    <location>
        <begin position="16"/>
        <end position="45"/>
    </location>
</feature>
<dbReference type="Pfam" id="PF11905">
    <property type="entry name" value="DUF3425"/>
    <property type="match status" value="1"/>
</dbReference>
<organism evidence="7 8">
    <name type="scientific">Exophiala sideris</name>
    <dbReference type="NCBI Taxonomy" id="1016849"/>
    <lineage>
        <taxon>Eukaryota</taxon>
        <taxon>Fungi</taxon>
        <taxon>Dikarya</taxon>
        <taxon>Ascomycota</taxon>
        <taxon>Pezizomycotina</taxon>
        <taxon>Eurotiomycetes</taxon>
        <taxon>Chaetothyriomycetidae</taxon>
        <taxon>Chaetothyriales</taxon>
        <taxon>Herpotrichiellaceae</taxon>
        <taxon>Exophiala</taxon>
    </lineage>
</organism>
<evidence type="ECO:0000313" key="7">
    <source>
        <dbReference type="EMBL" id="KIV82460.1"/>
    </source>
</evidence>
<dbReference type="SUPFAM" id="SSF57701">
    <property type="entry name" value="Zn2/Cys6 DNA-binding domain"/>
    <property type="match status" value="1"/>
</dbReference>
<evidence type="ECO:0000256" key="2">
    <source>
        <dbReference type="ARBA" id="ARBA00023125"/>
    </source>
</evidence>
<evidence type="ECO:0000256" key="1">
    <source>
        <dbReference type="ARBA" id="ARBA00023015"/>
    </source>
</evidence>
<dbReference type="AlphaFoldDB" id="A0A0D1W157"/>
<dbReference type="InterPro" id="IPR001138">
    <property type="entry name" value="Zn2Cys6_DnaBD"/>
</dbReference>
<reference evidence="7 8" key="1">
    <citation type="submission" date="2015-01" db="EMBL/GenBank/DDBJ databases">
        <title>The Genome Sequence of Exophiala sideris CBS121828.</title>
        <authorList>
            <consortium name="The Broad Institute Genomics Platform"/>
            <person name="Cuomo C."/>
            <person name="de Hoog S."/>
            <person name="Gorbushina A."/>
            <person name="Stielow B."/>
            <person name="Teixiera M."/>
            <person name="Abouelleil A."/>
            <person name="Chapman S.B."/>
            <person name="Priest M."/>
            <person name="Young S.K."/>
            <person name="Wortman J."/>
            <person name="Nusbaum C."/>
            <person name="Birren B."/>
        </authorList>
    </citation>
    <scope>NUCLEOTIDE SEQUENCE [LARGE SCALE GENOMIC DNA]</scope>
    <source>
        <strain evidence="7 8">CBS 121828</strain>
    </source>
</reference>
<dbReference type="HOGENOM" id="CLU_015937_0_0_1"/>
<dbReference type="PROSITE" id="PS50048">
    <property type="entry name" value="ZN2_CY6_FUNGAL_2"/>
    <property type="match status" value="1"/>
</dbReference>
<dbReference type="PANTHER" id="PTHR37012">
    <property type="entry name" value="B-ZIP TRANSCRIPTION FACTOR (EUROFUNG)-RELATED"/>
    <property type="match status" value="1"/>
</dbReference>
<name>A0A0D1W157_9EURO</name>
<dbReference type="InterPro" id="IPR036864">
    <property type="entry name" value="Zn2-C6_fun-type_DNA-bd_sf"/>
</dbReference>